<dbReference type="InterPro" id="IPR015633">
    <property type="entry name" value="E2F"/>
</dbReference>
<dbReference type="GO" id="GO:0046983">
    <property type="term" value="F:protein dimerization activity"/>
    <property type="evidence" value="ECO:0007669"/>
    <property type="project" value="InterPro"/>
</dbReference>
<dbReference type="GO" id="GO:0000978">
    <property type="term" value="F:RNA polymerase II cis-regulatory region sequence-specific DNA binding"/>
    <property type="evidence" value="ECO:0007669"/>
    <property type="project" value="InterPro"/>
</dbReference>
<dbReference type="InterPro" id="IPR036388">
    <property type="entry name" value="WH-like_DNA-bd_sf"/>
</dbReference>
<dbReference type="PANTHER" id="PTHR12081:SF107">
    <property type="entry name" value="E2E3"/>
    <property type="match status" value="1"/>
</dbReference>
<dbReference type="SUPFAM" id="SSF144074">
    <property type="entry name" value="E2F-DP heterodimerization region"/>
    <property type="match status" value="1"/>
</dbReference>
<dbReference type="FunFam" id="1.10.10.10:FF:000008">
    <property type="entry name" value="E2F transcription factor 1"/>
    <property type="match status" value="1"/>
</dbReference>
<gene>
    <name evidence="8" type="primary">E2F3</name>
    <name evidence="8" type="ORF">FJT64_005091</name>
</gene>
<dbReference type="GO" id="GO:0000981">
    <property type="term" value="F:DNA-binding transcription factor activity, RNA polymerase II-specific"/>
    <property type="evidence" value="ECO:0007669"/>
    <property type="project" value="TreeGrafter"/>
</dbReference>
<protein>
    <submittedName>
        <fullName evidence="8">Transcription factor E2F3</fullName>
    </submittedName>
</protein>
<evidence type="ECO:0000256" key="5">
    <source>
        <dbReference type="RuleBase" id="RU003796"/>
    </source>
</evidence>
<evidence type="ECO:0000256" key="6">
    <source>
        <dbReference type="SAM" id="MobiDB-lite"/>
    </source>
</evidence>
<dbReference type="Gene3D" id="1.10.10.10">
    <property type="entry name" value="Winged helix-like DNA-binding domain superfamily/Winged helix DNA-binding domain"/>
    <property type="match status" value="1"/>
</dbReference>
<dbReference type="EMBL" id="VIIS01001489">
    <property type="protein sequence ID" value="KAF0297456.1"/>
    <property type="molecule type" value="Genomic_DNA"/>
</dbReference>
<evidence type="ECO:0000313" key="9">
    <source>
        <dbReference type="Proteomes" id="UP000440578"/>
    </source>
</evidence>
<keyword evidence="5" id="KW-0539">Nucleus</keyword>
<dbReference type="InterPro" id="IPR037241">
    <property type="entry name" value="E2F-DP_heterodim"/>
</dbReference>
<dbReference type="Gene3D" id="6.10.250.540">
    <property type="match status" value="1"/>
</dbReference>
<dbReference type="SMART" id="SM01372">
    <property type="entry name" value="E2F_TDP"/>
    <property type="match status" value="1"/>
</dbReference>
<evidence type="ECO:0000256" key="2">
    <source>
        <dbReference type="ARBA" id="ARBA00023015"/>
    </source>
</evidence>
<dbReference type="SUPFAM" id="SSF46785">
    <property type="entry name" value="Winged helix' DNA-binding domain"/>
    <property type="match status" value="1"/>
</dbReference>
<dbReference type="Proteomes" id="UP000440578">
    <property type="component" value="Unassembled WGS sequence"/>
</dbReference>
<dbReference type="PANTHER" id="PTHR12081">
    <property type="entry name" value="TRANSCRIPTION FACTOR E2F"/>
    <property type="match status" value="1"/>
</dbReference>
<accession>A0A6A4VRW4</accession>
<comment type="caution">
    <text evidence="8">The sequence shown here is derived from an EMBL/GenBank/DDBJ whole genome shotgun (WGS) entry which is preliminary data.</text>
</comment>
<dbReference type="OrthoDB" id="1743261at2759"/>
<dbReference type="GO" id="GO:0090575">
    <property type="term" value="C:RNA polymerase II transcription regulator complex"/>
    <property type="evidence" value="ECO:0007669"/>
    <property type="project" value="TreeGrafter"/>
</dbReference>
<keyword evidence="4 5" id="KW-0804">Transcription</keyword>
<comment type="subcellular location">
    <subcellularLocation>
        <location evidence="5">Nucleus</location>
    </subcellularLocation>
</comment>
<evidence type="ECO:0000256" key="3">
    <source>
        <dbReference type="ARBA" id="ARBA00023125"/>
    </source>
</evidence>
<dbReference type="Pfam" id="PF16421">
    <property type="entry name" value="E2F_CC-MB"/>
    <property type="match status" value="1"/>
</dbReference>
<dbReference type="CDD" id="cd14660">
    <property type="entry name" value="E2F_DD"/>
    <property type="match status" value="1"/>
</dbReference>
<sequence>MASTSGFAPEIAHHDEAKEMDLDFIDIEFVDEPSDFEDHQYTMTHSTPVHQPQTFITNPKAVKRRLNLDLPQSEHIFKTPSKTPKHRVRTYSEEYPSPSPSKVVPAPCFSPSSKSRYDTSLGLLTKKFFQILRSAEDGVVDLNHATIVLQVQKRRLYDITNVLEGIGLIEKESKNKIRVTAASSDLDELRAPAPAAALPDDSQLRSLEHEERRLDRLIEQAGVQLRQLNDDRREAYIRYQDLRSIPQFKNDTVVAIKAPPETKLRVPDPAEEGVYQIHLHSETDEIQLFLCQDESASTSHADDSMMLSTSFCSLPDQSPLKAEYPLVDADRPPFLGTGDMEPSISGEAFLPLEPLPSESDYSFGLDLSEGACELFDFSF</sequence>
<reference evidence="8 9" key="1">
    <citation type="submission" date="2019-07" db="EMBL/GenBank/DDBJ databases">
        <title>Draft genome assembly of a fouling barnacle, Amphibalanus amphitrite (Darwin, 1854): The first reference genome for Thecostraca.</title>
        <authorList>
            <person name="Kim W."/>
        </authorList>
    </citation>
    <scope>NUCLEOTIDE SEQUENCE [LARGE SCALE GENOMIC DNA]</scope>
    <source>
        <strain evidence="8">SNU_AA5</strain>
        <tissue evidence="8">Soma without cirri and trophi</tissue>
    </source>
</reference>
<feature type="domain" description="E2F/DP family winged-helix DNA-binding" evidence="7">
    <location>
        <begin position="116"/>
        <end position="181"/>
    </location>
</feature>
<keyword evidence="9" id="KW-1185">Reference proteome</keyword>
<evidence type="ECO:0000256" key="4">
    <source>
        <dbReference type="ARBA" id="ARBA00023163"/>
    </source>
</evidence>
<organism evidence="8 9">
    <name type="scientific">Amphibalanus amphitrite</name>
    <name type="common">Striped barnacle</name>
    <name type="synonym">Balanus amphitrite</name>
    <dbReference type="NCBI Taxonomy" id="1232801"/>
    <lineage>
        <taxon>Eukaryota</taxon>
        <taxon>Metazoa</taxon>
        <taxon>Ecdysozoa</taxon>
        <taxon>Arthropoda</taxon>
        <taxon>Crustacea</taxon>
        <taxon>Multicrustacea</taxon>
        <taxon>Cirripedia</taxon>
        <taxon>Thoracica</taxon>
        <taxon>Thoracicalcarea</taxon>
        <taxon>Balanomorpha</taxon>
        <taxon>Balanoidea</taxon>
        <taxon>Balanidae</taxon>
        <taxon>Amphibalaninae</taxon>
        <taxon>Amphibalanus</taxon>
    </lineage>
</organism>
<keyword evidence="2 5" id="KW-0805">Transcription regulation</keyword>
<feature type="region of interest" description="Disordered" evidence="6">
    <location>
        <begin position="76"/>
        <end position="106"/>
    </location>
</feature>
<evidence type="ECO:0000313" key="8">
    <source>
        <dbReference type="EMBL" id="KAF0297456.1"/>
    </source>
</evidence>
<evidence type="ECO:0000256" key="1">
    <source>
        <dbReference type="ARBA" id="ARBA00010940"/>
    </source>
</evidence>
<keyword evidence="3 5" id="KW-0238">DNA-binding</keyword>
<evidence type="ECO:0000259" key="7">
    <source>
        <dbReference type="SMART" id="SM01372"/>
    </source>
</evidence>
<proteinExistence type="inferred from homology"/>
<dbReference type="InterPro" id="IPR003316">
    <property type="entry name" value="E2F_WHTH_DNA-bd_dom"/>
</dbReference>
<comment type="similarity">
    <text evidence="1 5">Belongs to the E2F/DP family.</text>
</comment>
<dbReference type="AlphaFoldDB" id="A0A6A4VRW4"/>
<dbReference type="InterPro" id="IPR032198">
    <property type="entry name" value="E2F_CC-MB"/>
</dbReference>
<dbReference type="InterPro" id="IPR036390">
    <property type="entry name" value="WH_DNA-bd_sf"/>
</dbReference>
<name>A0A6A4VRW4_AMPAM</name>
<dbReference type="Pfam" id="PF02319">
    <property type="entry name" value="WHD_E2F_TDP"/>
    <property type="match status" value="1"/>
</dbReference>